<feature type="compositionally biased region" description="Gly residues" evidence="1">
    <location>
        <begin position="118"/>
        <end position="131"/>
    </location>
</feature>
<reference evidence="3" key="1">
    <citation type="submission" date="2020-04" db="EMBL/GenBank/DDBJ databases">
        <authorList>
            <person name="Zhang T."/>
        </authorList>
    </citation>
    <scope>NUCLEOTIDE SEQUENCE</scope>
    <source>
        <strain evidence="3">HKST-UBA02</strain>
    </source>
</reference>
<dbReference type="AlphaFoldDB" id="A0A956NHU8"/>
<reference evidence="3" key="2">
    <citation type="journal article" date="2021" name="Microbiome">
        <title>Successional dynamics and alternative stable states in a saline activated sludge microbial community over 9 years.</title>
        <authorList>
            <person name="Wang Y."/>
            <person name="Ye J."/>
            <person name="Ju F."/>
            <person name="Liu L."/>
            <person name="Boyd J.A."/>
            <person name="Deng Y."/>
            <person name="Parks D.H."/>
            <person name="Jiang X."/>
            <person name="Yin X."/>
            <person name="Woodcroft B.J."/>
            <person name="Tyson G.W."/>
            <person name="Hugenholtz P."/>
            <person name="Polz M.F."/>
            <person name="Zhang T."/>
        </authorList>
    </citation>
    <scope>NUCLEOTIDE SEQUENCE</scope>
    <source>
        <strain evidence="3">HKST-UBA02</strain>
    </source>
</reference>
<organism evidence="3 4">
    <name type="scientific">Eiseniibacteriota bacterium</name>
    <dbReference type="NCBI Taxonomy" id="2212470"/>
    <lineage>
        <taxon>Bacteria</taxon>
        <taxon>Candidatus Eiseniibacteriota</taxon>
    </lineage>
</organism>
<feature type="region of interest" description="Disordered" evidence="1">
    <location>
        <begin position="90"/>
        <end position="137"/>
    </location>
</feature>
<feature type="domain" description="Transposase IS801/IS1294" evidence="2">
    <location>
        <begin position="4"/>
        <end position="83"/>
    </location>
</feature>
<dbReference type="GO" id="GO:0003677">
    <property type="term" value="F:DNA binding"/>
    <property type="evidence" value="ECO:0007669"/>
    <property type="project" value="InterPro"/>
</dbReference>
<gene>
    <name evidence="3" type="ORF">KDA27_19705</name>
</gene>
<dbReference type="GO" id="GO:0004803">
    <property type="term" value="F:transposase activity"/>
    <property type="evidence" value="ECO:0007669"/>
    <property type="project" value="InterPro"/>
</dbReference>
<evidence type="ECO:0000256" key="1">
    <source>
        <dbReference type="SAM" id="MobiDB-lite"/>
    </source>
</evidence>
<feature type="compositionally biased region" description="Basic and acidic residues" evidence="1">
    <location>
        <begin position="94"/>
        <end position="105"/>
    </location>
</feature>
<evidence type="ECO:0000313" key="4">
    <source>
        <dbReference type="Proteomes" id="UP000739538"/>
    </source>
</evidence>
<dbReference type="EMBL" id="JAGQHS010000137">
    <property type="protein sequence ID" value="MCA9758028.1"/>
    <property type="molecule type" value="Genomic_DNA"/>
</dbReference>
<sequence>MDASDREGLERLCRYGLRAPFSQERLHLREDGRVVYELPRPWPHSGGVSELVLEGPELLSRLAALVPAPYLNTTRYHGCFASRSKWRSRLPAPSERKGKGSRSEEPSSDPSQEASGSGATGSGAAGSGTRGTGLATSVPPCRRSWVPWAALLSRVFYLDALRCAKCGGKRKVLAFLTDPHGGAGDPAIGMEASSRWDGRGRSGRSVRAEPWVPDGADPRPEPGETKIRENAGPSRRREPGVRGGTR</sequence>
<evidence type="ECO:0000313" key="3">
    <source>
        <dbReference type="EMBL" id="MCA9758028.1"/>
    </source>
</evidence>
<accession>A0A956NHU8</accession>
<evidence type="ECO:0000259" key="2">
    <source>
        <dbReference type="Pfam" id="PF04986"/>
    </source>
</evidence>
<proteinExistence type="predicted"/>
<dbReference type="Proteomes" id="UP000739538">
    <property type="component" value="Unassembled WGS sequence"/>
</dbReference>
<dbReference type="Pfam" id="PF04986">
    <property type="entry name" value="Y2_Tnp"/>
    <property type="match status" value="1"/>
</dbReference>
<dbReference type="InterPro" id="IPR007069">
    <property type="entry name" value="Transposase_32"/>
</dbReference>
<comment type="caution">
    <text evidence="3">The sequence shown here is derived from an EMBL/GenBank/DDBJ whole genome shotgun (WGS) entry which is preliminary data.</text>
</comment>
<dbReference type="GO" id="GO:0006313">
    <property type="term" value="P:DNA transposition"/>
    <property type="evidence" value="ECO:0007669"/>
    <property type="project" value="InterPro"/>
</dbReference>
<protein>
    <submittedName>
        <fullName evidence="3">Transposase</fullName>
    </submittedName>
</protein>
<feature type="region of interest" description="Disordered" evidence="1">
    <location>
        <begin position="179"/>
        <end position="246"/>
    </location>
</feature>
<feature type="compositionally biased region" description="Basic and acidic residues" evidence="1">
    <location>
        <begin position="216"/>
        <end position="240"/>
    </location>
</feature>
<name>A0A956NHU8_UNCEI</name>